<dbReference type="InterPro" id="IPR009056">
    <property type="entry name" value="Cyt_c-like_dom"/>
</dbReference>
<keyword evidence="3 4" id="KW-0408">Iron</keyword>
<name>A0A5R9J779_9PROT</name>
<organism evidence="7 8">
    <name type="scientific">Lichenicoccus roseus</name>
    <dbReference type="NCBI Taxonomy" id="2683649"/>
    <lineage>
        <taxon>Bacteria</taxon>
        <taxon>Pseudomonadati</taxon>
        <taxon>Pseudomonadota</taxon>
        <taxon>Alphaproteobacteria</taxon>
        <taxon>Acetobacterales</taxon>
        <taxon>Acetobacteraceae</taxon>
        <taxon>Lichenicoccus</taxon>
    </lineage>
</organism>
<reference evidence="7 8" key="1">
    <citation type="submission" date="2019-05" db="EMBL/GenBank/DDBJ databases">
        <authorList>
            <person name="Pankratov T."/>
            <person name="Grouzdev D."/>
        </authorList>
    </citation>
    <scope>NUCLEOTIDE SEQUENCE [LARGE SCALE GENOMIC DNA]</scope>
    <source>
        <strain evidence="7 8">KEBCLARHB70R</strain>
    </source>
</reference>
<dbReference type="EMBL" id="VCDI01000003">
    <property type="protein sequence ID" value="TLU72829.1"/>
    <property type="molecule type" value="Genomic_DNA"/>
</dbReference>
<dbReference type="Pfam" id="PF13442">
    <property type="entry name" value="Cytochrome_CBB3"/>
    <property type="match status" value="1"/>
</dbReference>
<keyword evidence="2 4" id="KW-0479">Metal-binding</keyword>
<evidence type="ECO:0000313" key="8">
    <source>
        <dbReference type="Proteomes" id="UP000305654"/>
    </source>
</evidence>
<dbReference type="GO" id="GO:0020037">
    <property type="term" value="F:heme binding"/>
    <property type="evidence" value="ECO:0007669"/>
    <property type="project" value="InterPro"/>
</dbReference>
<keyword evidence="8" id="KW-1185">Reference proteome</keyword>
<proteinExistence type="predicted"/>
<dbReference type="SUPFAM" id="SSF46626">
    <property type="entry name" value="Cytochrome c"/>
    <property type="match status" value="1"/>
</dbReference>
<comment type="caution">
    <text evidence="7">The sequence shown here is derived from an EMBL/GenBank/DDBJ whole genome shotgun (WGS) entry which is preliminary data.</text>
</comment>
<protein>
    <submittedName>
        <fullName evidence="7">Cytochrome c</fullName>
    </submittedName>
</protein>
<keyword evidence="5" id="KW-0732">Signal</keyword>
<evidence type="ECO:0000256" key="3">
    <source>
        <dbReference type="ARBA" id="ARBA00023004"/>
    </source>
</evidence>
<evidence type="ECO:0000313" key="7">
    <source>
        <dbReference type="EMBL" id="TLU72829.1"/>
    </source>
</evidence>
<sequence>MRRLALATAVFAASASLCSTGPAHADAASSAGGGPAIKADSGQQVYQHVCQGCHMANGQGGVGAARIPALAHNAKLESAGYPTYVVLNGLGGMPWFNGMLSDAQVAAVITYVRTHFGNDYKDPVKSADIAALRGPAPTMEN</sequence>
<dbReference type="InterPro" id="IPR036909">
    <property type="entry name" value="Cyt_c-like_dom_sf"/>
</dbReference>
<evidence type="ECO:0000256" key="4">
    <source>
        <dbReference type="PROSITE-ProRule" id="PRU00433"/>
    </source>
</evidence>
<dbReference type="OrthoDB" id="5523448at2"/>
<evidence type="ECO:0000259" key="6">
    <source>
        <dbReference type="PROSITE" id="PS51007"/>
    </source>
</evidence>
<dbReference type="PROSITE" id="PS51007">
    <property type="entry name" value="CYTC"/>
    <property type="match status" value="1"/>
</dbReference>
<keyword evidence="1 4" id="KW-0349">Heme</keyword>
<feature type="signal peptide" evidence="5">
    <location>
        <begin position="1"/>
        <end position="25"/>
    </location>
</feature>
<dbReference type="Gene3D" id="1.10.760.10">
    <property type="entry name" value="Cytochrome c-like domain"/>
    <property type="match status" value="1"/>
</dbReference>
<gene>
    <name evidence="7" type="ORF">FE263_09905</name>
</gene>
<dbReference type="Proteomes" id="UP000305654">
    <property type="component" value="Unassembled WGS sequence"/>
</dbReference>
<feature type="domain" description="Cytochrome c" evidence="6">
    <location>
        <begin position="37"/>
        <end position="116"/>
    </location>
</feature>
<dbReference type="PANTHER" id="PTHR35008">
    <property type="entry name" value="BLL4482 PROTEIN-RELATED"/>
    <property type="match status" value="1"/>
</dbReference>
<dbReference type="GO" id="GO:0009055">
    <property type="term" value="F:electron transfer activity"/>
    <property type="evidence" value="ECO:0007669"/>
    <property type="project" value="InterPro"/>
</dbReference>
<dbReference type="AlphaFoldDB" id="A0A5R9J779"/>
<dbReference type="PANTHER" id="PTHR35008:SF9">
    <property type="entry name" value="CYTOCHROME C DOMAIN-CONTAINING PROTEIN"/>
    <property type="match status" value="1"/>
</dbReference>
<accession>A0A5R9J779</accession>
<dbReference type="InterPro" id="IPR051459">
    <property type="entry name" value="Cytochrome_c-type_DH"/>
</dbReference>
<evidence type="ECO:0000256" key="5">
    <source>
        <dbReference type="SAM" id="SignalP"/>
    </source>
</evidence>
<evidence type="ECO:0000256" key="2">
    <source>
        <dbReference type="ARBA" id="ARBA00022723"/>
    </source>
</evidence>
<feature type="chain" id="PRO_5024302181" evidence="5">
    <location>
        <begin position="26"/>
        <end position="141"/>
    </location>
</feature>
<dbReference type="GO" id="GO:0046872">
    <property type="term" value="F:metal ion binding"/>
    <property type="evidence" value="ECO:0007669"/>
    <property type="project" value="UniProtKB-KW"/>
</dbReference>
<evidence type="ECO:0000256" key="1">
    <source>
        <dbReference type="ARBA" id="ARBA00022617"/>
    </source>
</evidence>